<evidence type="ECO:0000313" key="1">
    <source>
        <dbReference type="EMBL" id="EPS57481.1"/>
    </source>
</evidence>
<reference evidence="1 2" key="1">
    <citation type="journal article" date="2013" name="BMC Genomics">
        <title>The miniature genome of a carnivorous plant Genlisea aurea contains a low number of genes and short non-coding sequences.</title>
        <authorList>
            <person name="Leushkin E.V."/>
            <person name="Sutormin R.A."/>
            <person name="Nabieva E.R."/>
            <person name="Penin A.A."/>
            <person name="Kondrashov A.S."/>
            <person name="Logacheva M.D."/>
        </authorList>
    </citation>
    <scope>NUCLEOTIDE SEQUENCE [LARGE SCALE GENOMIC DNA]</scope>
</reference>
<gene>
    <name evidence="1" type="ORF">M569_17336</name>
</gene>
<comment type="caution">
    <text evidence="1">The sequence shown here is derived from an EMBL/GenBank/DDBJ whole genome shotgun (WGS) entry which is preliminary data.</text>
</comment>
<sequence>MKISINNVNNHPGKGSQVCSKGRDKGLCIVHPLVGEVVQLWRNPAAIFVIPSYNHSSVRCASSFAVLLAFDFSFFPLFSGAWGEGYPTLLQPKRRV</sequence>
<keyword evidence="2" id="KW-1185">Reference proteome</keyword>
<proteinExistence type="predicted"/>
<dbReference type="EMBL" id="AUSU01010181">
    <property type="protein sequence ID" value="EPS57481.1"/>
    <property type="molecule type" value="Genomic_DNA"/>
</dbReference>
<accession>S8BZ93</accession>
<organism evidence="1 2">
    <name type="scientific">Genlisea aurea</name>
    <dbReference type="NCBI Taxonomy" id="192259"/>
    <lineage>
        <taxon>Eukaryota</taxon>
        <taxon>Viridiplantae</taxon>
        <taxon>Streptophyta</taxon>
        <taxon>Embryophyta</taxon>
        <taxon>Tracheophyta</taxon>
        <taxon>Spermatophyta</taxon>
        <taxon>Magnoliopsida</taxon>
        <taxon>eudicotyledons</taxon>
        <taxon>Gunneridae</taxon>
        <taxon>Pentapetalae</taxon>
        <taxon>asterids</taxon>
        <taxon>lamiids</taxon>
        <taxon>Lamiales</taxon>
        <taxon>Lentibulariaceae</taxon>
        <taxon>Genlisea</taxon>
    </lineage>
</organism>
<dbReference type="AlphaFoldDB" id="S8BZ93"/>
<name>S8BZ93_9LAMI</name>
<dbReference type="Proteomes" id="UP000015453">
    <property type="component" value="Unassembled WGS sequence"/>
</dbReference>
<protein>
    <submittedName>
        <fullName evidence="1">Uncharacterized protein</fullName>
    </submittedName>
</protein>
<evidence type="ECO:0000313" key="2">
    <source>
        <dbReference type="Proteomes" id="UP000015453"/>
    </source>
</evidence>